<gene>
    <name evidence="4" type="ORF">HYALB_00008191</name>
</gene>
<proteinExistence type="predicted"/>
<dbReference type="GO" id="GO:0008270">
    <property type="term" value="F:zinc ion binding"/>
    <property type="evidence" value="ECO:0007669"/>
    <property type="project" value="InterPro"/>
</dbReference>
<dbReference type="Pfam" id="PF00172">
    <property type="entry name" value="Zn_clus"/>
    <property type="match status" value="1"/>
</dbReference>
<keyword evidence="1" id="KW-0539">Nucleus</keyword>
<reference evidence="4" key="1">
    <citation type="submission" date="2021-07" db="EMBL/GenBank/DDBJ databases">
        <authorList>
            <person name="Durling M."/>
        </authorList>
    </citation>
    <scope>NUCLEOTIDE SEQUENCE</scope>
</reference>
<dbReference type="PANTHER" id="PTHR47431">
    <property type="entry name" value="ZN(II)2CYS6 TRANSCRIPTION FACTOR (EUROFUNG)-RELATED"/>
    <property type="match status" value="1"/>
</dbReference>
<feature type="region of interest" description="Disordered" evidence="2">
    <location>
        <begin position="214"/>
        <end position="237"/>
    </location>
</feature>
<evidence type="ECO:0000256" key="2">
    <source>
        <dbReference type="SAM" id="MobiDB-lite"/>
    </source>
</evidence>
<dbReference type="InterPro" id="IPR001138">
    <property type="entry name" value="Zn2Cys6_DnaBD"/>
</dbReference>
<evidence type="ECO:0000313" key="4">
    <source>
        <dbReference type="EMBL" id="CAG8981037.1"/>
    </source>
</evidence>
<dbReference type="EMBL" id="CAJVRM010000440">
    <property type="protein sequence ID" value="CAG8981037.1"/>
    <property type="molecule type" value="Genomic_DNA"/>
</dbReference>
<feature type="region of interest" description="Disordered" evidence="2">
    <location>
        <begin position="350"/>
        <end position="374"/>
    </location>
</feature>
<dbReference type="GO" id="GO:0000981">
    <property type="term" value="F:DNA-binding transcription factor activity, RNA polymerase II-specific"/>
    <property type="evidence" value="ECO:0007669"/>
    <property type="project" value="InterPro"/>
</dbReference>
<dbReference type="AlphaFoldDB" id="A0A9N9LZ17"/>
<dbReference type="PROSITE" id="PS50048">
    <property type="entry name" value="ZN2_CY6_FUNGAL_2"/>
    <property type="match status" value="1"/>
</dbReference>
<protein>
    <recommendedName>
        <fullName evidence="3">Zn(2)-C6 fungal-type domain-containing protein</fullName>
    </recommendedName>
</protein>
<organism evidence="4 5">
    <name type="scientific">Hymenoscyphus albidus</name>
    <dbReference type="NCBI Taxonomy" id="595503"/>
    <lineage>
        <taxon>Eukaryota</taxon>
        <taxon>Fungi</taxon>
        <taxon>Dikarya</taxon>
        <taxon>Ascomycota</taxon>
        <taxon>Pezizomycotina</taxon>
        <taxon>Leotiomycetes</taxon>
        <taxon>Helotiales</taxon>
        <taxon>Helotiaceae</taxon>
        <taxon>Hymenoscyphus</taxon>
    </lineage>
</organism>
<dbReference type="Gene3D" id="4.10.240.10">
    <property type="entry name" value="Zn(2)-C6 fungal-type DNA-binding domain"/>
    <property type="match status" value="1"/>
</dbReference>
<dbReference type="PANTHER" id="PTHR47431:SF5">
    <property type="entry name" value="ZN(II)2CYS6 TRANSCRIPTION FACTOR (EUROFUNG)"/>
    <property type="match status" value="1"/>
</dbReference>
<evidence type="ECO:0000313" key="5">
    <source>
        <dbReference type="Proteomes" id="UP000701801"/>
    </source>
</evidence>
<keyword evidence="5" id="KW-1185">Reference proteome</keyword>
<sequence length="802" mass="87540">MLPSQLFLCPHHLALLKMMDFSWPIQETLSGLSSMDLVDSKLDRARTSNENIPKSMAKPARKKFAVPPVKLACLECRASRTRCDGKTECTSCTAKGKSCIYTQSRRGGSRIRKRGGSSSVRDLKDVNLLDNSNFNHVPLSILPESNQGDFTSGSVQKQPITDFDLLASFSEPLSLVAPGVDESKALTWSVRLDFAFEDTDFMFDSIFNTQIENHDSGYGSASDHPAPSSENGQPPSAIRVYRSDQDILGAYYTYIHPYFPVLPPPEAHQVFDNPELGTRREPDAFFSSQSCPNFEPSTPISLAISATLTLIPHPGDPDPSGTNSVLLRREQAQAFAQSAFESIEIESELIDSTTQPSEALSSEPNPLNRTSFHPQNPIENESIIALLLLSSYEYAQRGNIAKMRNRAGQALNAAIALGLHSRIDDDAYFVEANRRVWWMTPPPVLLYDPRFTTPGPCFSADPPSWTVFLEAQQVIVSATQFVIDLDIAMKTQSTTSAIWDRMLELESIIEPLTLKADTWALESSPPLSLDSSELKVSQALRGIARIKLNRCVVVYTSRLRVGMRSDIKISARIKLHRYCAFLDIPIFTKKHCDLPPTPSSLPSKPITVTPNCSCSSSFSQTLSPLSLNTPSSSSPQTISSPPSHPLLPFPPNYSAKLCLKSALNIARSFQSLPYPQAIRPNDPISFFLPPGEKLPRTIPVFACCAMQASYAMIMLCFKTQAMGFVPEGGCGDAGREGMGSACAGGNGAVGRLLAQLEEGIGLVLEALGNYGRAYEGLGGMRNQIQVAAESVKGITVSKEIVG</sequence>
<evidence type="ECO:0000259" key="3">
    <source>
        <dbReference type="PROSITE" id="PS50048"/>
    </source>
</evidence>
<dbReference type="SMART" id="SM00066">
    <property type="entry name" value="GAL4"/>
    <property type="match status" value="1"/>
</dbReference>
<dbReference type="CDD" id="cd12148">
    <property type="entry name" value="fungal_TF_MHR"/>
    <property type="match status" value="1"/>
</dbReference>
<comment type="caution">
    <text evidence="4">The sequence shown here is derived from an EMBL/GenBank/DDBJ whole genome shotgun (WGS) entry which is preliminary data.</text>
</comment>
<dbReference type="SUPFAM" id="SSF57701">
    <property type="entry name" value="Zn2/Cys6 DNA-binding domain"/>
    <property type="match status" value="1"/>
</dbReference>
<dbReference type="PROSITE" id="PS00463">
    <property type="entry name" value="ZN2_CY6_FUNGAL_1"/>
    <property type="match status" value="1"/>
</dbReference>
<evidence type="ECO:0000256" key="1">
    <source>
        <dbReference type="ARBA" id="ARBA00023242"/>
    </source>
</evidence>
<dbReference type="CDD" id="cd00067">
    <property type="entry name" value="GAL4"/>
    <property type="match status" value="1"/>
</dbReference>
<feature type="domain" description="Zn(2)-C6 fungal-type" evidence="3">
    <location>
        <begin position="72"/>
        <end position="101"/>
    </location>
</feature>
<dbReference type="InterPro" id="IPR036864">
    <property type="entry name" value="Zn2-C6_fun-type_DNA-bd_sf"/>
</dbReference>
<name>A0A9N9LZ17_9HELO</name>
<dbReference type="OrthoDB" id="2123952at2759"/>
<dbReference type="Proteomes" id="UP000701801">
    <property type="component" value="Unassembled WGS sequence"/>
</dbReference>
<accession>A0A9N9LZ17</accession>